<protein>
    <submittedName>
        <fullName evidence="2">Alpha/beta hydrolase</fullName>
    </submittedName>
</protein>
<dbReference type="Proteomes" id="UP000092574">
    <property type="component" value="Chromosome"/>
</dbReference>
<dbReference type="KEGG" id="byl:A4V09_15370"/>
<dbReference type="EMBL" id="CP015405">
    <property type="protein sequence ID" value="ANU77014.1"/>
    <property type="molecule type" value="Genomic_DNA"/>
</dbReference>
<reference evidence="2" key="1">
    <citation type="submission" date="2017-04" db="EMBL/GenBank/DDBJ databases">
        <title>Complete Genome Sequences of Twelve Strains of a Stable Defined Moderately Diverse Mouse Microbiota 2 (sDMDMm2).</title>
        <authorList>
            <person name="Uchimura Y."/>
            <person name="Wyss M."/>
            <person name="Brugiroux S."/>
            <person name="Limenitakis J.P."/>
            <person name="Stecher B."/>
            <person name="McCoy K.D."/>
            <person name="Macpherson A.J."/>
        </authorList>
    </citation>
    <scope>NUCLEOTIDE SEQUENCE</scope>
    <source>
        <strain evidence="2">YL58</strain>
    </source>
</reference>
<dbReference type="GO" id="GO:0016787">
    <property type="term" value="F:hydrolase activity"/>
    <property type="evidence" value="ECO:0007669"/>
    <property type="project" value="UniProtKB-KW"/>
</dbReference>
<organism evidence="2 3">
    <name type="scientific">Blautia pseudococcoides</name>
    <dbReference type="NCBI Taxonomy" id="1796616"/>
    <lineage>
        <taxon>Bacteria</taxon>
        <taxon>Bacillati</taxon>
        <taxon>Bacillota</taxon>
        <taxon>Clostridia</taxon>
        <taxon>Lachnospirales</taxon>
        <taxon>Lachnospiraceae</taxon>
        <taxon>Blautia</taxon>
    </lineage>
</organism>
<sequence length="330" mass="37137">MRKKNWIKRLAFVMVILLVLFVFAANIVVDLALVPEKMEQTQAFEDITEDSYEALVRTDDIEQNRMSSLEKANQWAQTSDSQELSVTTEDGYRLISRAFYREGGSHNWVLLLHGYTGWKEEMYPIAYEYAKRGYQVLVPDMRCSGESQGDFIGMGWTDRLDNQLWLEMILDVDESAQIVIHGQSMGGACALMMAGEQLSEHVVAAVSDSAYTDAYSIFKKQLKDWFHIPGFPLVDGASLMLQMRGGYSLKEASALEAVKKSTIPLLIIHGEEDAFVPVEMAYELYDAADCEKEILIVEGAGHAQAPDKAPKEYYETVFSFLETHGMTGFG</sequence>
<dbReference type="PANTHER" id="PTHR43358:SF4">
    <property type="entry name" value="ALPHA_BETA HYDROLASE FOLD-1 DOMAIN-CONTAINING PROTEIN"/>
    <property type="match status" value="1"/>
</dbReference>
<keyword evidence="2" id="KW-0378">Hydrolase</keyword>
<dbReference type="Pfam" id="PF00561">
    <property type="entry name" value="Abhydrolase_1"/>
    <property type="match status" value="1"/>
</dbReference>
<name>A0A1C7IDK9_9FIRM</name>
<dbReference type="SUPFAM" id="SSF53474">
    <property type="entry name" value="alpha/beta-Hydrolases"/>
    <property type="match status" value="1"/>
</dbReference>
<dbReference type="InterPro" id="IPR052920">
    <property type="entry name" value="DNA-binding_regulatory"/>
</dbReference>
<dbReference type="PANTHER" id="PTHR43358">
    <property type="entry name" value="ALPHA/BETA-HYDROLASE"/>
    <property type="match status" value="1"/>
</dbReference>
<dbReference type="Gene3D" id="3.40.50.1820">
    <property type="entry name" value="alpha/beta hydrolase"/>
    <property type="match status" value="1"/>
</dbReference>
<dbReference type="AlphaFoldDB" id="A0A1C7IDK9"/>
<proteinExistence type="predicted"/>
<feature type="domain" description="AB hydrolase-1" evidence="1">
    <location>
        <begin position="107"/>
        <end position="225"/>
    </location>
</feature>
<dbReference type="OrthoDB" id="9776685at2"/>
<accession>A0A1C7IDK9</accession>
<dbReference type="RefSeq" id="WP_065543161.1">
    <property type="nucleotide sequence ID" value="NZ_CP015405.2"/>
</dbReference>
<gene>
    <name evidence="2" type="ORF">A4V09_15370</name>
</gene>
<dbReference type="STRING" id="1796616.A4V09_15370"/>
<evidence type="ECO:0000313" key="2">
    <source>
        <dbReference type="EMBL" id="ANU77014.1"/>
    </source>
</evidence>
<evidence type="ECO:0000313" key="3">
    <source>
        <dbReference type="Proteomes" id="UP000092574"/>
    </source>
</evidence>
<evidence type="ECO:0000259" key="1">
    <source>
        <dbReference type="Pfam" id="PF00561"/>
    </source>
</evidence>
<keyword evidence="3" id="KW-1185">Reference proteome</keyword>
<dbReference type="InterPro" id="IPR000073">
    <property type="entry name" value="AB_hydrolase_1"/>
</dbReference>
<dbReference type="InterPro" id="IPR029058">
    <property type="entry name" value="AB_hydrolase_fold"/>
</dbReference>